<accession>A0A2V1D542</accession>
<dbReference type="OrthoDB" id="3792384at2759"/>
<feature type="compositionally biased region" description="Pro residues" evidence="1">
    <location>
        <begin position="1"/>
        <end position="47"/>
    </location>
</feature>
<sequence length="134" mass="14484">MTHPPPQPPPPLPPSQNPPAYSPPASWPNQPPPTYELPPPPNEPPPSYHDATHSETSPLLVGPPPGYGTYSPYRDHDAHSSSATTTSEIEVEETTATEYVGQAVVVALFCGIMYGFWLLASHPADYFDPFPPLS</sequence>
<dbReference type="EMBL" id="KZ805650">
    <property type="protein sequence ID" value="PVH92769.1"/>
    <property type="molecule type" value="Genomic_DNA"/>
</dbReference>
<organism evidence="3 4">
    <name type="scientific">Periconia macrospinosa</name>
    <dbReference type="NCBI Taxonomy" id="97972"/>
    <lineage>
        <taxon>Eukaryota</taxon>
        <taxon>Fungi</taxon>
        <taxon>Dikarya</taxon>
        <taxon>Ascomycota</taxon>
        <taxon>Pezizomycotina</taxon>
        <taxon>Dothideomycetes</taxon>
        <taxon>Pleosporomycetidae</taxon>
        <taxon>Pleosporales</taxon>
        <taxon>Massarineae</taxon>
        <taxon>Periconiaceae</taxon>
        <taxon>Periconia</taxon>
    </lineage>
</organism>
<evidence type="ECO:0000256" key="1">
    <source>
        <dbReference type="SAM" id="MobiDB-lite"/>
    </source>
</evidence>
<keyword evidence="4" id="KW-1185">Reference proteome</keyword>
<keyword evidence="2" id="KW-0812">Transmembrane</keyword>
<gene>
    <name evidence="3" type="ORF">DM02DRAFT_619726</name>
</gene>
<protein>
    <submittedName>
        <fullName evidence="3">Uncharacterized protein</fullName>
    </submittedName>
</protein>
<evidence type="ECO:0000256" key="2">
    <source>
        <dbReference type="SAM" id="Phobius"/>
    </source>
</evidence>
<proteinExistence type="predicted"/>
<keyword evidence="2" id="KW-1133">Transmembrane helix</keyword>
<dbReference type="AlphaFoldDB" id="A0A2V1D542"/>
<dbReference type="Proteomes" id="UP000244855">
    <property type="component" value="Unassembled WGS sequence"/>
</dbReference>
<reference evidence="3 4" key="1">
    <citation type="journal article" date="2018" name="Sci. Rep.">
        <title>Comparative genomics provides insights into the lifestyle and reveals functional heterogeneity of dark septate endophytic fungi.</title>
        <authorList>
            <person name="Knapp D.G."/>
            <person name="Nemeth J.B."/>
            <person name="Barry K."/>
            <person name="Hainaut M."/>
            <person name="Henrissat B."/>
            <person name="Johnson J."/>
            <person name="Kuo A."/>
            <person name="Lim J.H.P."/>
            <person name="Lipzen A."/>
            <person name="Nolan M."/>
            <person name="Ohm R.A."/>
            <person name="Tamas L."/>
            <person name="Grigoriev I.V."/>
            <person name="Spatafora J.W."/>
            <person name="Nagy L.G."/>
            <person name="Kovacs G.M."/>
        </authorList>
    </citation>
    <scope>NUCLEOTIDE SEQUENCE [LARGE SCALE GENOMIC DNA]</scope>
    <source>
        <strain evidence="3 4">DSE2036</strain>
    </source>
</reference>
<feature type="region of interest" description="Disordered" evidence="1">
    <location>
        <begin position="1"/>
        <end position="91"/>
    </location>
</feature>
<evidence type="ECO:0000313" key="3">
    <source>
        <dbReference type="EMBL" id="PVH92769.1"/>
    </source>
</evidence>
<name>A0A2V1D542_9PLEO</name>
<keyword evidence="2" id="KW-0472">Membrane</keyword>
<evidence type="ECO:0000313" key="4">
    <source>
        <dbReference type="Proteomes" id="UP000244855"/>
    </source>
</evidence>
<feature type="transmembrane region" description="Helical" evidence="2">
    <location>
        <begin position="99"/>
        <end position="120"/>
    </location>
</feature>